<name>A0ABT7P8C8_MYCIT</name>
<proteinExistence type="predicted"/>
<evidence type="ECO:0000313" key="3">
    <source>
        <dbReference type="EMBL" id="MDM3929542.1"/>
    </source>
</evidence>
<evidence type="ECO:0000313" key="4">
    <source>
        <dbReference type="Proteomes" id="UP001529272"/>
    </source>
</evidence>
<comment type="caution">
    <text evidence="3">The sequence shown here is derived from an EMBL/GenBank/DDBJ whole genome shotgun (WGS) entry which is preliminary data.</text>
</comment>
<dbReference type="EMBL" id="JASZZX010000040">
    <property type="protein sequence ID" value="MDM3929542.1"/>
    <property type="molecule type" value="Genomic_DNA"/>
</dbReference>
<feature type="transmembrane region" description="Helical" evidence="2">
    <location>
        <begin position="71"/>
        <end position="93"/>
    </location>
</feature>
<feature type="compositionally biased region" description="Polar residues" evidence="1">
    <location>
        <begin position="23"/>
        <end position="34"/>
    </location>
</feature>
<gene>
    <name evidence="3" type="ORF">QRB35_26555</name>
</gene>
<keyword evidence="2" id="KW-0472">Membrane</keyword>
<sequence>MSVIAQDINGRPTGVAGKLPRSGATSQTADTTQPPDAGHMDAEQNALQHRCSGLRRKRVAASDRSQQLRKVLVHGLISIVLVLVNSFMLAATLGEFEWFTSARAPHCLHHNDGKAYSPVGLGPFASQHILEGGYDLA</sequence>
<keyword evidence="2" id="KW-0812">Transmembrane</keyword>
<accession>A0ABT7P8C8</accession>
<dbReference type="Proteomes" id="UP001529272">
    <property type="component" value="Unassembled WGS sequence"/>
</dbReference>
<organism evidence="3 4">
    <name type="scientific">Mycobacterium intracellulare subsp. chimaera</name>
    <dbReference type="NCBI Taxonomy" id="222805"/>
    <lineage>
        <taxon>Bacteria</taxon>
        <taxon>Bacillati</taxon>
        <taxon>Actinomycetota</taxon>
        <taxon>Actinomycetes</taxon>
        <taxon>Mycobacteriales</taxon>
        <taxon>Mycobacteriaceae</taxon>
        <taxon>Mycobacterium</taxon>
        <taxon>Mycobacterium avium complex (MAC)</taxon>
    </lineage>
</organism>
<keyword evidence="2" id="KW-1133">Transmembrane helix</keyword>
<evidence type="ECO:0000256" key="2">
    <source>
        <dbReference type="SAM" id="Phobius"/>
    </source>
</evidence>
<protein>
    <submittedName>
        <fullName evidence="3">Uncharacterized protein</fullName>
    </submittedName>
</protein>
<feature type="region of interest" description="Disordered" evidence="1">
    <location>
        <begin position="1"/>
        <end position="44"/>
    </location>
</feature>
<evidence type="ECO:0000256" key="1">
    <source>
        <dbReference type="SAM" id="MobiDB-lite"/>
    </source>
</evidence>
<dbReference type="RefSeq" id="WP_139315469.1">
    <property type="nucleotide sequence ID" value="NZ_CP012885.2"/>
</dbReference>
<reference evidence="3 4" key="1">
    <citation type="submission" date="2023-06" db="EMBL/GenBank/DDBJ databases">
        <title>Itaconate inhibition of nontuberculous mycobacteria.</title>
        <authorList>
            <person name="Breen P."/>
            <person name="Zimbric M."/>
            <person name="Caverly L."/>
        </authorList>
    </citation>
    <scope>NUCLEOTIDE SEQUENCE [LARGE SCALE GENOMIC DNA]</scope>
    <source>
        <strain evidence="3 4">FLAC1071</strain>
    </source>
</reference>
<keyword evidence="4" id="KW-1185">Reference proteome</keyword>
<reference evidence="4" key="2">
    <citation type="submission" date="2023-06" db="EMBL/GenBank/DDBJ databases">
        <title>Itaconate inhibition of nontuberculous mycobacteria.</title>
        <authorList>
            <person name="Spilker T."/>
        </authorList>
    </citation>
    <scope>NUCLEOTIDE SEQUENCE [LARGE SCALE GENOMIC DNA]</scope>
    <source>
        <strain evidence="4">FLAC1071</strain>
    </source>
</reference>